<sequence>MKFLIGTILFTISFSFIFLWGYKRAQYLPYDWQMKLLKKSKNKVLKSLEKNKKLSFYEVKNICKSIKIKTIKGVLNIKNIDKFASTLMQNMVDERLVITKIEKGERVYYKA</sequence>
<evidence type="ECO:0000313" key="1">
    <source>
        <dbReference type="EMBL" id="SHH38051.1"/>
    </source>
</evidence>
<protein>
    <submittedName>
        <fullName evidence="1">Uncharacterized protein</fullName>
    </submittedName>
</protein>
<evidence type="ECO:0000313" key="2">
    <source>
        <dbReference type="Proteomes" id="UP000242520"/>
    </source>
</evidence>
<dbReference type="STRING" id="1123350.SAMN02744040_01775"/>
<proteinExistence type="predicted"/>
<dbReference type="EMBL" id="FQXH01000020">
    <property type="protein sequence ID" value="SHH38051.1"/>
    <property type="molecule type" value="Genomic_DNA"/>
</dbReference>
<name>A0A1M5SHT3_9FIRM</name>
<dbReference type="Proteomes" id="UP000242520">
    <property type="component" value="Unassembled WGS sequence"/>
</dbReference>
<dbReference type="AlphaFoldDB" id="A0A1M5SHT3"/>
<dbReference type="RefSeq" id="WP_072725649.1">
    <property type="nucleotide sequence ID" value="NZ_FQXH01000020.1"/>
</dbReference>
<gene>
    <name evidence="1" type="ORF">SAMN02744040_01775</name>
</gene>
<organism evidence="1 2">
    <name type="scientific">Tepidibacter thalassicus DSM 15285</name>
    <dbReference type="NCBI Taxonomy" id="1123350"/>
    <lineage>
        <taxon>Bacteria</taxon>
        <taxon>Bacillati</taxon>
        <taxon>Bacillota</taxon>
        <taxon>Clostridia</taxon>
        <taxon>Peptostreptococcales</taxon>
        <taxon>Peptostreptococcaceae</taxon>
        <taxon>Tepidibacter</taxon>
    </lineage>
</organism>
<dbReference type="OrthoDB" id="9878360at2"/>
<keyword evidence="2" id="KW-1185">Reference proteome</keyword>
<accession>A0A1M5SHT3</accession>
<reference evidence="2" key="1">
    <citation type="submission" date="2016-11" db="EMBL/GenBank/DDBJ databases">
        <authorList>
            <person name="Varghese N."/>
            <person name="Submissions S."/>
        </authorList>
    </citation>
    <scope>NUCLEOTIDE SEQUENCE [LARGE SCALE GENOMIC DNA]</scope>
    <source>
        <strain evidence="2">DSM 15285</strain>
    </source>
</reference>